<dbReference type="Proteomes" id="UP000799750">
    <property type="component" value="Unassembled WGS sequence"/>
</dbReference>
<sequence length="111" mass="11927">MPTKRLYTMDQWILILIRGAIEGFAAAQRNPHLPSAPSAIPPAHRGGSPQPRDPPQNPDDVPNSPKPHTASTTPAPRLGWGLPSSPVANLYQASGLLPYIQQHSTNLQING</sequence>
<accession>A0A6A6RCE8</accession>
<reference evidence="2" key="1">
    <citation type="journal article" date="2020" name="Stud. Mycol.">
        <title>101 Dothideomycetes genomes: a test case for predicting lifestyles and emergence of pathogens.</title>
        <authorList>
            <person name="Haridas S."/>
            <person name="Albert R."/>
            <person name="Binder M."/>
            <person name="Bloem J."/>
            <person name="Labutti K."/>
            <person name="Salamov A."/>
            <person name="Andreopoulos B."/>
            <person name="Baker S."/>
            <person name="Barry K."/>
            <person name="Bills G."/>
            <person name="Bluhm B."/>
            <person name="Cannon C."/>
            <person name="Castanera R."/>
            <person name="Culley D."/>
            <person name="Daum C."/>
            <person name="Ezra D."/>
            <person name="Gonzalez J."/>
            <person name="Henrissat B."/>
            <person name="Kuo A."/>
            <person name="Liang C."/>
            <person name="Lipzen A."/>
            <person name="Lutzoni F."/>
            <person name="Magnuson J."/>
            <person name="Mondo S."/>
            <person name="Nolan M."/>
            <person name="Ohm R."/>
            <person name="Pangilinan J."/>
            <person name="Park H.-J."/>
            <person name="Ramirez L."/>
            <person name="Alfaro M."/>
            <person name="Sun H."/>
            <person name="Tritt A."/>
            <person name="Yoshinaga Y."/>
            <person name="Zwiers L.-H."/>
            <person name="Turgeon B."/>
            <person name="Goodwin S."/>
            <person name="Spatafora J."/>
            <person name="Crous P."/>
            <person name="Grigoriev I."/>
        </authorList>
    </citation>
    <scope>NUCLEOTIDE SEQUENCE</scope>
    <source>
        <strain evidence="2">CBS 269.34</strain>
    </source>
</reference>
<organism evidence="2 3">
    <name type="scientific">Lophium mytilinum</name>
    <dbReference type="NCBI Taxonomy" id="390894"/>
    <lineage>
        <taxon>Eukaryota</taxon>
        <taxon>Fungi</taxon>
        <taxon>Dikarya</taxon>
        <taxon>Ascomycota</taxon>
        <taxon>Pezizomycotina</taxon>
        <taxon>Dothideomycetes</taxon>
        <taxon>Pleosporomycetidae</taxon>
        <taxon>Mytilinidiales</taxon>
        <taxon>Mytilinidiaceae</taxon>
        <taxon>Lophium</taxon>
    </lineage>
</organism>
<evidence type="ECO:0000313" key="3">
    <source>
        <dbReference type="Proteomes" id="UP000799750"/>
    </source>
</evidence>
<evidence type="ECO:0000256" key="1">
    <source>
        <dbReference type="SAM" id="MobiDB-lite"/>
    </source>
</evidence>
<feature type="region of interest" description="Disordered" evidence="1">
    <location>
        <begin position="29"/>
        <end position="84"/>
    </location>
</feature>
<keyword evidence="3" id="KW-1185">Reference proteome</keyword>
<evidence type="ECO:0000313" key="2">
    <source>
        <dbReference type="EMBL" id="KAF2502046.1"/>
    </source>
</evidence>
<proteinExistence type="predicted"/>
<dbReference type="AlphaFoldDB" id="A0A6A6RCE8"/>
<gene>
    <name evidence="2" type="ORF">BU16DRAFT_532458</name>
</gene>
<protein>
    <submittedName>
        <fullName evidence="2">Uncharacterized protein</fullName>
    </submittedName>
</protein>
<name>A0A6A6RCE8_9PEZI</name>
<dbReference type="EMBL" id="MU004181">
    <property type="protein sequence ID" value="KAF2502046.1"/>
    <property type="molecule type" value="Genomic_DNA"/>
</dbReference>